<name>A0A124IFH6_9ACTN</name>
<sequence length="303" mass="33214">MDAIDQYRPRIPGPVWEHIGPDCRRAVAKAQPATPKEARDWLGALAHAAAHAYGTGRPTRAEHLVTPEAIEWYLATGCLHVEESSRSNRRCRLNKLRRALLGPDLVTGQPAAYSGSDSSRPYTRSEQAQLYANARAQPTDELRYGLLTLLALGFGCALDSPEIIPLRTHDVREAPNGAVAVAVRGQRARVMLCRTAWAPVLTEATAWASRPGEARHLFRPSSHARGTNTVTNFLARTKKPPGSPPLVMGRTRATWLVDAIEARMHLPTLMAAAGLTTLRSIDRVLPYVRNFTPEQAAAALKEF</sequence>
<evidence type="ECO:0000313" key="3">
    <source>
        <dbReference type="Proteomes" id="UP000053260"/>
    </source>
</evidence>
<dbReference type="InterPro" id="IPR011010">
    <property type="entry name" value="DNA_brk_join_enz"/>
</dbReference>
<dbReference type="Gene3D" id="1.10.443.10">
    <property type="entry name" value="Intergrase catalytic core"/>
    <property type="match status" value="1"/>
</dbReference>
<protein>
    <recommendedName>
        <fullName evidence="4">Tyr recombinase domain-containing protein</fullName>
    </recommendedName>
</protein>
<keyword evidence="3" id="KW-1185">Reference proteome</keyword>
<dbReference type="GO" id="GO:0015074">
    <property type="term" value="P:DNA integration"/>
    <property type="evidence" value="ECO:0007669"/>
    <property type="project" value="InterPro"/>
</dbReference>
<reference evidence="2 3" key="1">
    <citation type="submission" date="2015-10" db="EMBL/GenBank/DDBJ databases">
        <title>Draft genome sequence of Streptomyces sp. RV15, isolated from a marine sponge.</title>
        <authorList>
            <person name="Ruckert C."/>
            <person name="Abdelmohsen U.R."/>
            <person name="Winkler A."/>
            <person name="Hentschel U."/>
            <person name="Kalinowski J."/>
            <person name="Kampfer P."/>
            <person name="Glaeser S."/>
        </authorList>
    </citation>
    <scope>NUCLEOTIDE SEQUENCE [LARGE SCALE GENOMIC DNA]</scope>
    <source>
        <strain evidence="2 3">RV15</strain>
    </source>
</reference>
<comment type="caution">
    <text evidence="2">The sequence shown here is derived from an EMBL/GenBank/DDBJ whole genome shotgun (WGS) entry which is preliminary data.</text>
</comment>
<dbReference type="STRING" id="909626.AQJ91_09240"/>
<dbReference type="GO" id="GO:0006310">
    <property type="term" value="P:DNA recombination"/>
    <property type="evidence" value="ECO:0007669"/>
    <property type="project" value="UniProtKB-KW"/>
</dbReference>
<keyword evidence="1" id="KW-0233">DNA recombination</keyword>
<dbReference type="RefSeq" id="WP_067018342.1">
    <property type="nucleotide sequence ID" value="NZ_KQ949078.1"/>
</dbReference>
<dbReference type="AlphaFoldDB" id="A0A124IFH6"/>
<dbReference type="GO" id="GO:0003677">
    <property type="term" value="F:DNA binding"/>
    <property type="evidence" value="ECO:0007669"/>
    <property type="project" value="InterPro"/>
</dbReference>
<gene>
    <name evidence="2" type="ORF">AQJ91_09240</name>
</gene>
<evidence type="ECO:0000256" key="1">
    <source>
        <dbReference type="ARBA" id="ARBA00023172"/>
    </source>
</evidence>
<dbReference type="Proteomes" id="UP000053260">
    <property type="component" value="Unassembled WGS sequence"/>
</dbReference>
<proteinExistence type="predicted"/>
<dbReference type="InterPro" id="IPR013762">
    <property type="entry name" value="Integrase-like_cat_sf"/>
</dbReference>
<accession>A0A124IFH6</accession>
<dbReference type="EMBL" id="LMXB01000024">
    <property type="protein sequence ID" value="KUO21501.1"/>
    <property type="molecule type" value="Genomic_DNA"/>
</dbReference>
<organism evidence="2 3">
    <name type="scientific">Streptomyces dysideae</name>
    <dbReference type="NCBI Taxonomy" id="909626"/>
    <lineage>
        <taxon>Bacteria</taxon>
        <taxon>Bacillati</taxon>
        <taxon>Actinomycetota</taxon>
        <taxon>Actinomycetes</taxon>
        <taxon>Kitasatosporales</taxon>
        <taxon>Streptomycetaceae</taxon>
        <taxon>Streptomyces</taxon>
    </lineage>
</organism>
<dbReference type="OrthoDB" id="5189518at2"/>
<dbReference type="SUPFAM" id="SSF56349">
    <property type="entry name" value="DNA breaking-rejoining enzymes"/>
    <property type="match status" value="1"/>
</dbReference>
<evidence type="ECO:0000313" key="2">
    <source>
        <dbReference type="EMBL" id="KUO21501.1"/>
    </source>
</evidence>
<evidence type="ECO:0008006" key="4">
    <source>
        <dbReference type="Google" id="ProtNLM"/>
    </source>
</evidence>